<accession>A0A4V2UN94</accession>
<keyword evidence="2" id="KW-0472">Membrane</keyword>
<proteinExistence type="predicted"/>
<dbReference type="EMBL" id="BHEO01000008">
    <property type="protein sequence ID" value="GBU06112.1"/>
    <property type="molecule type" value="Genomic_DNA"/>
</dbReference>
<sequence length="334" mass="37461">MELKKWMKEHKKGTVIIAAIVVLGIGVTSVGVAGYSKMSEKSHVTKVEVEEKEDLFASVKGIKDLYVEQDAKEIDWLKEISSNKRIKVTVDDKKVDLSKPGKYELIYIATILGEEEAQVKKVTVIVVDSKEAQKLSDQGATILISKNEKKAVTKQQETVKKEEKKTEEKKEKTFVEKTAEKKVEAGKKEEVTEKQPQGQEEISRPQQGNVGGSSNTSKPGPAPQPEKPSQPEKKPVWHDPVYEKRWVVDQAAWDEIVSEPIYEMVEKSICNGCGADITGNPWGHIDAALDAGNFNCGGYHSEWQQEQIGTNTHTIHHDEIGHWEDVLVQEGYWE</sequence>
<gene>
    <name evidence="4" type="ORF">EDD74_13929</name>
    <name evidence="3" type="ORF">FAEUMB_26530</name>
</gene>
<evidence type="ECO:0000313" key="6">
    <source>
        <dbReference type="Proteomes" id="UP000702954"/>
    </source>
</evidence>
<keyword evidence="2" id="KW-0812">Transmembrane</keyword>
<keyword evidence="6" id="KW-1185">Reference proteome</keyword>
<evidence type="ECO:0000313" key="4">
    <source>
        <dbReference type="EMBL" id="TCS61041.1"/>
    </source>
</evidence>
<evidence type="ECO:0000256" key="2">
    <source>
        <dbReference type="SAM" id="Phobius"/>
    </source>
</evidence>
<dbReference type="AlphaFoldDB" id="A0A4V2UN94"/>
<dbReference type="Gene3D" id="2.60.40.10">
    <property type="entry name" value="Immunoglobulins"/>
    <property type="match status" value="1"/>
</dbReference>
<dbReference type="EMBL" id="SLZV01000039">
    <property type="protein sequence ID" value="TCS61041.1"/>
    <property type="molecule type" value="Genomic_DNA"/>
</dbReference>
<dbReference type="RefSeq" id="WP_116442193.1">
    <property type="nucleotide sequence ID" value="NZ_BHEO01000008.1"/>
</dbReference>
<reference evidence="4 5" key="2">
    <citation type="submission" date="2019-03" db="EMBL/GenBank/DDBJ databases">
        <title>Genomic Encyclopedia of Type Strains, Phase IV (KMG-IV): sequencing the most valuable type-strain genomes for metagenomic binning, comparative biology and taxonomic classification.</title>
        <authorList>
            <person name="Goeker M."/>
        </authorList>
    </citation>
    <scope>NUCLEOTIDE SEQUENCE [LARGE SCALE GENOMIC DNA]</scope>
    <source>
        <strain evidence="4 5">DSM 103426</strain>
    </source>
</reference>
<dbReference type="Proteomes" id="UP000702954">
    <property type="component" value="Unassembled WGS sequence"/>
</dbReference>
<keyword evidence="2" id="KW-1133">Transmembrane helix</keyword>
<feature type="transmembrane region" description="Helical" evidence="2">
    <location>
        <begin position="12"/>
        <end position="35"/>
    </location>
</feature>
<comment type="caution">
    <text evidence="4">The sequence shown here is derived from an EMBL/GenBank/DDBJ whole genome shotgun (WGS) entry which is preliminary data.</text>
</comment>
<feature type="compositionally biased region" description="Basic and acidic residues" evidence="1">
    <location>
        <begin position="152"/>
        <end position="193"/>
    </location>
</feature>
<dbReference type="Proteomes" id="UP000294613">
    <property type="component" value="Unassembled WGS sequence"/>
</dbReference>
<evidence type="ECO:0000313" key="3">
    <source>
        <dbReference type="EMBL" id="GBU06112.1"/>
    </source>
</evidence>
<protein>
    <submittedName>
        <fullName evidence="4">Uncharacterized protein</fullName>
    </submittedName>
</protein>
<organism evidence="4 5">
    <name type="scientific">Faecalimonas umbilicata</name>
    <dbReference type="NCBI Taxonomy" id="1912855"/>
    <lineage>
        <taxon>Bacteria</taxon>
        <taxon>Bacillati</taxon>
        <taxon>Bacillota</taxon>
        <taxon>Clostridia</taxon>
        <taxon>Lachnospirales</taxon>
        <taxon>Lachnospiraceae</taxon>
        <taxon>Faecalimonas</taxon>
    </lineage>
</organism>
<dbReference type="InterPro" id="IPR013783">
    <property type="entry name" value="Ig-like_fold"/>
</dbReference>
<feature type="compositionally biased region" description="Polar residues" evidence="1">
    <location>
        <begin position="195"/>
        <end position="216"/>
    </location>
</feature>
<evidence type="ECO:0000313" key="5">
    <source>
        <dbReference type="Proteomes" id="UP000294613"/>
    </source>
</evidence>
<feature type="region of interest" description="Disordered" evidence="1">
    <location>
        <begin position="152"/>
        <end position="237"/>
    </location>
</feature>
<evidence type="ECO:0000256" key="1">
    <source>
        <dbReference type="SAM" id="MobiDB-lite"/>
    </source>
</evidence>
<name>A0A4V2UN94_9FIRM</name>
<reference evidence="3 6" key="1">
    <citation type="journal article" date="2018" name="Int. J. Syst. Evol. Microbiol.">
        <title>Draft Genome Sequence of Faecalimonas umbilicata JCM 30896T, an Acetate-Producing Bacterium Isolated from Human Feces.</title>
        <authorList>
            <person name="Sakamoto M."/>
            <person name="Ikeyama N."/>
            <person name="Yuki M."/>
            <person name="Ohkuma M."/>
        </authorList>
    </citation>
    <scope>NUCLEOTIDE SEQUENCE [LARGE SCALE GENOMIC DNA]</scope>
    <source>
        <strain evidence="3 6">EGH7</strain>
    </source>
</reference>